<reference evidence="2" key="1">
    <citation type="journal article" date="2022" name="Mol. Ecol. Resour.">
        <title>The genomes of chicory, endive, great burdock and yacon provide insights into Asteraceae palaeo-polyploidization history and plant inulin production.</title>
        <authorList>
            <person name="Fan W."/>
            <person name="Wang S."/>
            <person name="Wang H."/>
            <person name="Wang A."/>
            <person name="Jiang F."/>
            <person name="Liu H."/>
            <person name="Zhao H."/>
            <person name="Xu D."/>
            <person name="Zhang Y."/>
        </authorList>
    </citation>
    <scope>NUCLEOTIDE SEQUENCE [LARGE SCALE GENOMIC DNA]</scope>
    <source>
        <strain evidence="2">cv. Niubang</strain>
    </source>
</reference>
<proteinExistence type="predicted"/>
<keyword evidence="2" id="KW-1185">Reference proteome</keyword>
<evidence type="ECO:0000313" key="1">
    <source>
        <dbReference type="EMBL" id="KAI3673756.1"/>
    </source>
</evidence>
<gene>
    <name evidence="1" type="ORF">L6452_39886</name>
</gene>
<reference evidence="1 2" key="2">
    <citation type="journal article" date="2022" name="Mol. Ecol. Resour.">
        <title>The genomes of chicory, endive, great burdock and yacon provide insights into Asteraceae paleo-polyploidization history and plant inulin production.</title>
        <authorList>
            <person name="Fan W."/>
            <person name="Wang S."/>
            <person name="Wang H."/>
            <person name="Wang A."/>
            <person name="Jiang F."/>
            <person name="Liu H."/>
            <person name="Zhao H."/>
            <person name="Xu D."/>
            <person name="Zhang Y."/>
        </authorList>
    </citation>
    <scope>NUCLEOTIDE SEQUENCE [LARGE SCALE GENOMIC DNA]</scope>
    <source>
        <strain evidence="2">cv. Niubang</strain>
    </source>
</reference>
<dbReference type="EMBL" id="CM042061">
    <property type="protein sequence ID" value="KAI3673756.1"/>
    <property type="molecule type" value="Genomic_DNA"/>
</dbReference>
<comment type="caution">
    <text evidence="1">The sequence shown here is derived from an EMBL/GenBank/DDBJ whole genome shotgun (WGS) entry which is preliminary data.</text>
</comment>
<dbReference type="Proteomes" id="UP001055879">
    <property type="component" value="Linkage Group LG15"/>
</dbReference>
<organism evidence="1 2">
    <name type="scientific">Arctium lappa</name>
    <name type="common">Greater burdock</name>
    <name type="synonym">Lappa major</name>
    <dbReference type="NCBI Taxonomy" id="4217"/>
    <lineage>
        <taxon>Eukaryota</taxon>
        <taxon>Viridiplantae</taxon>
        <taxon>Streptophyta</taxon>
        <taxon>Embryophyta</taxon>
        <taxon>Tracheophyta</taxon>
        <taxon>Spermatophyta</taxon>
        <taxon>Magnoliopsida</taxon>
        <taxon>eudicotyledons</taxon>
        <taxon>Gunneridae</taxon>
        <taxon>Pentapetalae</taxon>
        <taxon>asterids</taxon>
        <taxon>campanulids</taxon>
        <taxon>Asterales</taxon>
        <taxon>Asteraceae</taxon>
        <taxon>Carduoideae</taxon>
        <taxon>Cardueae</taxon>
        <taxon>Arctiinae</taxon>
        <taxon>Arctium</taxon>
    </lineage>
</organism>
<accession>A0ACB8XU89</accession>
<protein>
    <submittedName>
        <fullName evidence="1">Uncharacterized protein</fullName>
    </submittedName>
</protein>
<evidence type="ECO:0000313" key="2">
    <source>
        <dbReference type="Proteomes" id="UP001055879"/>
    </source>
</evidence>
<name>A0ACB8XU89_ARCLA</name>
<sequence length="830" mass="93226">MSSMAALIDRKGFFLSIILYLLLSIPIVSGWSDTIVSTIPLKDGETIVSSSGFFEMGFFSPGNSKNRYIGIWYKNIPTRTVAWVANREAPVTDKSGMLKVMNSGVITIVNGKNTILWSSNTSRTTQNPIAQLLDSGNLVVRDKSDERPDNFLWQSFDYPGDTLLPGMKIGKDLLTGKENYITSWKSDDDPSPGDFTFGCDLHGYPHQIIKKGQIVQYRSEPWNGIDFGGISVLPQNAIYTFDMVFNEKEVFYSYKLINSSMISRLTMNQSGVAQRWVWADQVNDWIVYFSVPTPDGCDLVCGAYGSCNAISFPKCGCLDKFVPKYQNEWNGANWSKGCVRSKPLDCKTDGFVKHANVKLPDPRYSLFYRNLTLVQCQKLCLKNCSCMAYANILKKGGNGCMLWTGDLVDIQEAPSFTSEIYVRLAFSDLGVSGSRKKKSKMIPLIIALVVGMTISLGLMFVLWRKWKTDSVPKGEDEQAGNDTDQLYANESQKEDLELPLFNLSEIAKATHNFSFNNKLGEGGYGPVYKGVLQDGKEVAVKRLSKTSNQGLDEFKNEVICISKLQHRNLVRLLGCCIQGNEKMLIYEYMPNKSLDYFIFDESRRKLLDWPERFNIINGVARGLQYLHEDSRLRIIHRDLKASNILLDFDMNSKISDFGMARSFAGNETQANTMKVVGTYGYMSPEYAVDGLFSVKSDVFSFGVLVLEIVTGKKNRGFIHHDHHHNLLGHAWILYQEGRSMELIDANLSDSCHLYEVLRSIELALLCVQRNPEDRPSMSSVVVMLSSEGELPQPKQPGFFYTEHVPKDDVSSSIHAPNSTTAMTITLVDGR</sequence>